<dbReference type="Gene3D" id="3.80.10.10">
    <property type="entry name" value="Ribonuclease Inhibitor"/>
    <property type="match status" value="1"/>
</dbReference>
<name>A0A383VY18_TETOB</name>
<dbReference type="AlphaFoldDB" id="A0A383VY18"/>
<evidence type="ECO:0000313" key="3">
    <source>
        <dbReference type="Proteomes" id="UP000256970"/>
    </source>
</evidence>
<protein>
    <recommendedName>
        <fullName evidence="4">Distal membrane arm assembly complex 2-like protein</fullName>
    </recommendedName>
</protein>
<comment type="subcellular location">
    <subcellularLocation>
        <location evidence="1">Cytoplasm</location>
        <location evidence="1">Cytoskeleton</location>
        <location evidence="1">Cilium axoneme</location>
    </subcellularLocation>
</comment>
<dbReference type="Proteomes" id="UP000256970">
    <property type="component" value="Unassembled WGS sequence"/>
</dbReference>
<evidence type="ECO:0008006" key="4">
    <source>
        <dbReference type="Google" id="ProtNLM"/>
    </source>
</evidence>
<dbReference type="EMBL" id="FNXT01000987">
    <property type="protein sequence ID" value="SZX70365.1"/>
    <property type="molecule type" value="Genomic_DNA"/>
</dbReference>
<organism evidence="2 3">
    <name type="scientific">Tetradesmus obliquus</name>
    <name type="common">Green alga</name>
    <name type="synonym">Acutodesmus obliquus</name>
    <dbReference type="NCBI Taxonomy" id="3088"/>
    <lineage>
        <taxon>Eukaryota</taxon>
        <taxon>Viridiplantae</taxon>
        <taxon>Chlorophyta</taxon>
        <taxon>core chlorophytes</taxon>
        <taxon>Chlorophyceae</taxon>
        <taxon>CS clade</taxon>
        <taxon>Sphaeropleales</taxon>
        <taxon>Scenedesmaceae</taxon>
        <taxon>Tetradesmus</taxon>
    </lineage>
</organism>
<dbReference type="InterPro" id="IPR032675">
    <property type="entry name" value="LRR_dom_sf"/>
</dbReference>
<reference evidence="2 3" key="1">
    <citation type="submission" date="2016-10" db="EMBL/GenBank/DDBJ databases">
        <authorList>
            <person name="Cai Z."/>
        </authorList>
    </citation>
    <scope>NUCLEOTIDE SEQUENCE [LARGE SCALE GENOMIC DNA]</scope>
</reference>
<sequence length="92" mass="9944">MVVLAYGLPQLRHLELAGLDFEGIAAMAAVGQLTQLTQLCLTNTGGLSDESLMQLTGLVQLQVLDEPNHCDSVTAEGVDLLWAAVRRQRQLL</sequence>
<dbReference type="GO" id="GO:0005930">
    <property type="term" value="C:axoneme"/>
    <property type="evidence" value="ECO:0007669"/>
    <property type="project" value="UniProtKB-SubCell"/>
</dbReference>
<evidence type="ECO:0000313" key="2">
    <source>
        <dbReference type="EMBL" id="SZX70365.1"/>
    </source>
</evidence>
<accession>A0A383VY18</accession>
<keyword evidence="3" id="KW-1185">Reference proteome</keyword>
<gene>
    <name evidence="2" type="ORF">BQ4739_LOCUS10582</name>
</gene>
<evidence type="ECO:0000256" key="1">
    <source>
        <dbReference type="ARBA" id="ARBA00004430"/>
    </source>
</evidence>
<dbReference type="SUPFAM" id="SSF52047">
    <property type="entry name" value="RNI-like"/>
    <property type="match status" value="1"/>
</dbReference>
<proteinExistence type="predicted"/>